<dbReference type="InterPro" id="IPR050467">
    <property type="entry name" value="LRFN"/>
</dbReference>
<evidence type="ECO:0000256" key="8">
    <source>
        <dbReference type="SAM" id="Phobius"/>
    </source>
</evidence>
<evidence type="ECO:0000256" key="9">
    <source>
        <dbReference type="SAM" id="SignalP"/>
    </source>
</evidence>
<dbReference type="InterPro" id="IPR003598">
    <property type="entry name" value="Ig_sub2"/>
</dbReference>
<dbReference type="SMART" id="SM00369">
    <property type="entry name" value="LRR_TYP"/>
    <property type="match status" value="5"/>
</dbReference>
<keyword evidence="8" id="KW-0472">Membrane</keyword>
<feature type="compositionally biased region" description="Polar residues" evidence="7">
    <location>
        <begin position="757"/>
        <end position="769"/>
    </location>
</feature>
<comment type="caution">
    <text evidence="11">The sequence shown here is derived from an EMBL/GenBank/DDBJ whole genome shotgun (WGS) entry which is preliminary data.</text>
</comment>
<dbReference type="Proteomes" id="UP001516400">
    <property type="component" value="Unassembled WGS sequence"/>
</dbReference>
<dbReference type="InterPro" id="IPR001611">
    <property type="entry name" value="Leu-rich_rpt"/>
</dbReference>
<dbReference type="SMART" id="SM00409">
    <property type="entry name" value="IG"/>
    <property type="match status" value="1"/>
</dbReference>
<dbReference type="SMART" id="SM00082">
    <property type="entry name" value="LRRCT"/>
    <property type="match status" value="1"/>
</dbReference>
<accession>A0ABD2ML76</accession>
<dbReference type="InterPro" id="IPR003591">
    <property type="entry name" value="Leu-rich_rpt_typical-subtyp"/>
</dbReference>
<protein>
    <recommendedName>
        <fullName evidence="10">Ig-like domain-containing protein</fullName>
    </recommendedName>
</protein>
<dbReference type="InterPro" id="IPR007110">
    <property type="entry name" value="Ig-like_dom"/>
</dbReference>
<evidence type="ECO:0000313" key="11">
    <source>
        <dbReference type="EMBL" id="KAL3267089.1"/>
    </source>
</evidence>
<keyword evidence="8" id="KW-0812">Transmembrane</keyword>
<keyword evidence="1" id="KW-0433">Leucine-rich repeat</keyword>
<keyword evidence="4" id="KW-1015">Disulfide bond</keyword>
<evidence type="ECO:0000256" key="3">
    <source>
        <dbReference type="ARBA" id="ARBA00022737"/>
    </source>
</evidence>
<dbReference type="InterPro" id="IPR000483">
    <property type="entry name" value="Cys-rich_flank_reg_C"/>
</dbReference>
<feature type="domain" description="Ig-like" evidence="10">
    <location>
        <begin position="261"/>
        <end position="358"/>
    </location>
</feature>
<keyword evidence="8" id="KW-1133">Transmembrane helix</keyword>
<feature type="signal peptide" evidence="9">
    <location>
        <begin position="1"/>
        <end position="20"/>
    </location>
</feature>
<feature type="compositionally biased region" description="Polar residues" evidence="7">
    <location>
        <begin position="777"/>
        <end position="794"/>
    </location>
</feature>
<dbReference type="Pfam" id="PF13855">
    <property type="entry name" value="LRR_8"/>
    <property type="match status" value="2"/>
</dbReference>
<keyword evidence="12" id="KW-1185">Reference proteome</keyword>
<feature type="compositionally biased region" description="Acidic residues" evidence="7">
    <location>
        <begin position="455"/>
        <end position="465"/>
    </location>
</feature>
<dbReference type="PANTHER" id="PTHR45842">
    <property type="entry name" value="SYNAPTIC ADHESION-LIKE MOLECULE SALM"/>
    <property type="match status" value="1"/>
</dbReference>
<evidence type="ECO:0000256" key="1">
    <source>
        <dbReference type="ARBA" id="ARBA00022614"/>
    </source>
</evidence>
<dbReference type="PANTHER" id="PTHR45842:SF12">
    <property type="entry name" value="KEKKON 5, ISOFORM A"/>
    <property type="match status" value="1"/>
</dbReference>
<dbReference type="Pfam" id="PF07679">
    <property type="entry name" value="I-set"/>
    <property type="match status" value="1"/>
</dbReference>
<dbReference type="FunFam" id="3.80.10.10:FF:000082">
    <property type="entry name" value="Leucine-rich repeat-containing 24"/>
    <property type="match status" value="1"/>
</dbReference>
<evidence type="ECO:0000256" key="4">
    <source>
        <dbReference type="ARBA" id="ARBA00023157"/>
    </source>
</evidence>
<feature type="coiled-coil region" evidence="6">
    <location>
        <begin position="728"/>
        <end position="755"/>
    </location>
</feature>
<evidence type="ECO:0000256" key="7">
    <source>
        <dbReference type="SAM" id="MobiDB-lite"/>
    </source>
</evidence>
<dbReference type="Gene3D" id="3.80.10.10">
    <property type="entry name" value="Ribonuclease Inhibitor"/>
    <property type="match status" value="2"/>
</dbReference>
<name>A0ABD2ML76_9CUCU</name>
<keyword evidence="5" id="KW-0325">Glycoprotein</keyword>
<dbReference type="InterPro" id="IPR036179">
    <property type="entry name" value="Ig-like_dom_sf"/>
</dbReference>
<dbReference type="SUPFAM" id="SSF48726">
    <property type="entry name" value="Immunoglobulin"/>
    <property type="match status" value="1"/>
</dbReference>
<dbReference type="EMBL" id="JABFTP020000001">
    <property type="protein sequence ID" value="KAL3267089.1"/>
    <property type="molecule type" value="Genomic_DNA"/>
</dbReference>
<dbReference type="SUPFAM" id="SSF52058">
    <property type="entry name" value="L domain-like"/>
    <property type="match status" value="1"/>
</dbReference>
<feature type="region of interest" description="Disordered" evidence="7">
    <location>
        <begin position="757"/>
        <end position="794"/>
    </location>
</feature>
<evidence type="ECO:0000256" key="6">
    <source>
        <dbReference type="SAM" id="Coils"/>
    </source>
</evidence>
<feature type="transmembrane region" description="Helical" evidence="8">
    <location>
        <begin position="372"/>
        <end position="396"/>
    </location>
</feature>
<evidence type="ECO:0000256" key="5">
    <source>
        <dbReference type="ARBA" id="ARBA00023180"/>
    </source>
</evidence>
<evidence type="ECO:0000313" key="12">
    <source>
        <dbReference type="Proteomes" id="UP001516400"/>
    </source>
</evidence>
<dbReference type="InterPro" id="IPR003599">
    <property type="entry name" value="Ig_sub"/>
</dbReference>
<sequence length="824" mass="92188">MNLPPMIVIIVSFCLHAALAGCPSVCECKWKNGKETVICLNSNLSHVPLHLELGTQVLDLTGNNISTLRNEEFSNASLLNLQKIYISKCKLKSLQRYAFKNLKNLVELDLSMNLLNAVPSHTFDSISELRELKLSGNPIQTIMDEAFVSIPQLIRLEVSDCKVSEIETKAFVGLERSLEWLKIDNNNLANIEAVSLMRLENLHGLELAGNPWNCSCALRPLRNWMMKSNVPFGIPPSCQNPLRLRGKLWDKLDLDDFACTPEIFPSDVVKQSVEGKNVTLTCLTGGVPEPIVRWTLRNKVISNVSGPSYSSVKKLYVIHLADRSSNLTIFSADLQDAGVYICSAENRAGKAEASVTLAISRKPHEQYISGKLIFLGILIGTLFVIISCMISLVLCTRQKSVKWRTRECARDENYEKIELNHKIIGNSNGGVNQHMEIALVNKRNGEYSVVPGGDTDQELEEDESSTLDIASKSSQWTKDLEHEQKWRSPDHLPEPSELHIPRQVVNVTRDDFPKITTSTSGTFKKIQESPVSATGPNFTMIPRESPEGHGIFVNTSYKSVLPDFPVEPKRKKFPDIVGNNTGYSSKYQFDVGRGANSEGGSVNDLSDLFCTLPRKNKKYKSTDSEAPLLTDSRYVSSGGESYSSQDSYIKKIGDTYKYTTNNRNRVNKMSNSYLNLCKIDRPSTSQEFTATPLLNVSGLENRQYKQGTFSPTSGTPNANSYDYHATQLERFLEEYRNLQKQLTKMKETCDNLRQDTNYLRSVSRTNSSDDMNKSKRTNSIDATCSPNPNENSVDLSNFQSELTKYLLTKSSSPNPYASGTIYQS</sequence>
<organism evidence="11 12">
    <name type="scientific">Cryptolaemus montrouzieri</name>
    <dbReference type="NCBI Taxonomy" id="559131"/>
    <lineage>
        <taxon>Eukaryota</taxon>
        <taxon>Metazoa</taxon>
        <taxon>Ecdysozoa</taxon>
        <taxon>Arthropoda</taxon>
        <taxon>Hexapoda</taxon>
        <taxon>Insecta</taxon>
        <taxon>Pterygota</taxon>
        <taxon>Neoptera</taxon>
        <taxon>Endopterygota</taxon>
        <taxon>Coleoptera</taxon>
        <taxon>Polyphaga</taxon>
        <taxon>Cucujiformia</taxon>
        <taxon>Coccinelloidea</taxon>
        <taxon>Coccinellidae</taxon>
        <taxon>Scymninae</taxon>
        <taxon>Scymnini</taxon>
        <taxon>Cryptolaemus</taxon>
    </lineage>
</organism>
<reference evidence="11 12" key="1">
    <citation type="journal article" date="2021" name="BMC Biol.">
        <title>Horizontally acquired antibacterial genes associated with adaptive radiation of ladybird beetles.</title>
        <authorList>
            <person name="Li H.S."/>
            <person name="Tang X.F."/>
            <person name="Huang Y.H."/>
            <person name="Xu Z.Y."/>
            <person name="Chen M.L."/>
            <person name="Du X.Y."/>
            <person name="Qiu B.Y."/>
            <person name="Chen P.T."/>
            <person name="Zhang W."/>
            <person name="Slipinski A."/>
            <person name="Escalona H.E."/>
            <person name="Waterhouse R.M."/>
            <person name="Zwick A."/>
            <person name="Pang H."/>
        </authorList>
    </citation>
    <scope>NUCLEOTIDE SEQUENCE [LARGE SCALE GENOMIC DNA]</scope>
    <source>
        <strain evidence="11">SYSU2018</strain>
    </source>
</reference>
<proteinExistence type="predicted"/>
<gene>
    <name evidence="11" type="ORF">HHI36_011229</name>
</gene>
<keyword evidence="3" id="KW-0677">Repeat</keyword>
<feature type="chain" id="PRO_5044887888" description="Ig-like domain-containing protein" evidence="9">
    <location>
        <begin position="21"/>
        <end position="824"/>
    </location>
</feature>
<dbReference type="InterPro" id="IPR032675">
    <property type="entry name" value="LRR_dom_sf"/>
</dbReference>
<dbReference type="AlphaFoldDB" id="A0ABD2ML76"/>
<evidence type="ECO:0000256" key="2">
    <source>
        <dbReference type="ARBA" id="ARBA00022729"/>
    </source>
</evidence>
<dbReference type="Gene3D" id="2.60.40.10">
    <property type="entry name" value="Immunoglobulins"/>
    <property type="match status" value="1"/>
</dbReference>
<dbReference type="PROSITE" id="PS51450">
    <property type="entry name" value="LRR"/>
    <property type="match status" value="2"/>
</dbReference>
<feature type="region of interest" description="Disordered" evidence="7">
    <location>
        <begin position="451"/>
        <end position="474"/>
    </location>
</feature>
<dbReference type="InterPro" id="IPR013098">
    <property type="entry name" value="Ig_I-set"/>
</dbReference>
<dbReference type="SMART" id="SM00408">
    <property type="entry name" value="IGc2"/>
    <property type="match status" value="1"/>
</dbReference>
<keyword evidence="2 9" id="KW-0732">Signal</keyword>
<dbReference type="GO" id="GO:0071944">
    <property type="term" value="C:cell periphery"/>
    <property type="evidence" value="ECO:0007669"/>
    <property type="project" value="UniProtKB-ARBA"/>
</dbReference>
<dbReference type="InterPro" id="IPR013783">
    <property type="entry name" value="Ig-like_fold"/>
</dbReference>
<evidence type="ECO:0000259" key="10">
    <source>
        <dbReference type="PROSITE" id="PS50835"/>
    </source>
</evidence>
<keyword evidence="6" id="KW-0175">Coiled coil</keyword>
<dbReference type="PROSITE" id="PS50835">
    <property type="entry name" value="IG_LIKE"/>
    <property type="match status" value="1"/>
</dbReference>